<comment type="caution">
    <text evidence="3">The sequence shown here is derived from an EMBL/GenBank/DDBJ whole genome shotgun (WGS) entry which is preliminary data.</text>
</comment>
<organism evidence="3 4">
    <name type="scientific">Adineta ricciae</name>
    <name type="common">Rotifer</name>
    <dbReference type="NCBI Taxonomy" id="249248"/>
    <lineage>
        <taxon>Eukaryota</taxon>
        <taxon>Metazoa</taxon>
        <taxon>Spiralia</taxon>
        <taxon>Gnathifera</taxon>
        <taxon>Rotifera</taxon>
        <taxon>Eurotatoria</taxon>
        <taxon>Bdelloidea</taxon>
        <taxon>Adinetida</taxon>
        <taxon>Adinetidae</taxon>
        <taxon>Adineta</taxon>
    </lineage>
</organism>
<feature type="compositionally biased region" description="Basic residues" evidence="1">
    <location>
        <begin position="345"/>
        <end position="354"/>
    </location>
</feature>
<dbReference type="InterPro" id="IPR044398">
    <property type="entry name" value="Globin-sensor_dom"/>
</dbReference>
<evidence type="ECO:0000259" key="2">
    <source>
        <dbReference type="Pfam" id="PF11563"/>
    </source>
</evidence>
<dbReference type="GO" id="GO:0019825">
    <property type="term" value="F:oxygen binding"/>
    <property type="evidence" value="ECO:0007669"/>
    <property type="project" value="InterPro"/>
</dbReference>
<dbReference type="AlphaFoldDB" id="A0A813NFV8"/>
<accession>A0A813NFV8</accession>
<dbReference type="InterPro" id="IPR012292">
    <property type="entry name" value="Globin/Proto"/>
</dbReference>
<dbReference type="EMBL" id="CAJNOJ010000003">
    <property type="protein sequence ID" value="CAF0735887.1"/>
    <property type="molecule type" value="Genomic_DNA"/>
</dbReference>
<dbReference type="Gene3D" id="1.10.490.10">
    <property type="entry name" value="Globins"/>
    <property type="match status" value="1"/>
</dbReference>
<reference evidence="3" key="1">
    <citation type="submission" date="2021-02" db="EMBL/GenBank/DDBJ databases">
        <authorList>
            <person name="Nowell W R."/>
        </authorList>
    </citation>
    <scope>NUCLEOTIDE SEQUENCE</scope>
</reference>
<dbReference type="Pfam" id="PF11563">
    <property type="entry name" value="Protoglobin"/>
    <property type="match status" value="1"/>
</dbReference>
<dbReference type="Proteomes" id="UP000663852">
    <property type="component" value="Unassembled WGS sequence"/>
</dbReference>
<dbReference type="GO" id="GO:0020037">
    <property type="term" value="F:heme binding"/>
    <property type="evidence" value="ECO:0007669"/>
    <property type="project" value="InterPro"/>
</dbReference>
<dbReference type="OrthoDB" id="10028639at2759"/>
<proteinExistence type="predicted"/>
<evidence type="ECO:0000313" key="4">
    <source>
        <dbReference type="Proteomes" id="UP000663852"/>
    </source>
</evidence>
<protein>
    <recommendedName>
        <fullName evidence="2">Globin-sensor domain-containing protein</fullName>
    </recommendedName>
</protein>
<feature type="region of interest" description="Disordered" evidence="1">
    <location>
        <begin position="327"/>
        <end position="362"/>
    </location>
</feature>
<dbReference type="PANTHER" id="PTHR42071">
    <property type="entry name" value="PROTOGLOBIN DOMAIN-CONTAINING PROTEIN"/>
    <property type="match status" value="1"/>
</dbReference>
<evidence type="ECO:0000313" key="3">
    <source>
        <dbReference type="EMBL" id="CAF0735887.1"/>
    </source>
</evidence>
<evidence type="ECO:0000256" key="1">
    <source>
        <dbReference type="SAM" id="MobiDB-lite"/>
    </source>
</evidence>
<feature type="region of interest" description="Disordered" evidence="1">
    <location>
        <begin position="251"/>
        <end position="271"/>
    </location>
</feature>
<sequence length="553" mass="63729">MTERIDNKRLNTDLRYRFEYLSKFLNFASDDIALLNGFAPILFPRIPVIADKVYRKLFSFDITKQYFMINTEGFEGFLPTKSHGVSLESAQMSFRKDMLSMYLKRVLTQCEWNDTFLQYLSHIGRMHTNQAGSASINVDYIHINALLGYLEQLLIEALWNDEHIDDKIRQKTIMAKFVLLLHLHTFIWPRLSTLYACIGTIESMENDCDDKQKKKMNNNVVDDEVLSESASSMSSRHESVICSHLLNLPNRSRSSSMTRRRSSTTDFQEAKQAKVHTPDKILIVNGKCSKVFKSIIEDCVEDCIIEFPGENSVYVSKPGHGISIPTGSRQITSNHPREHSFPHHSPMKSFHRKSSTQQPTGIRVSQTSNISLATTAFSILSAVRMRYPSIQSRFSLAENISEETSDVQTANPTVRCDSIQSPLLREETISHQSNFDVFSRVSSPTHRKLPFTSTYKSSRSRKKDYLLSDLVMLGPEYFAHEFNLPRTSRYRTATSAKQPPRSEENRNKIVEKYEEFEQIKQDLFHRYLWTQNPQVACRIRPLPTYKRSATSII</sequence>
<feature type="domain" description="Globin-sensor" evidence="2">
    <location>
        <begin position="16"/>
        <end position="174"/>
    </location>
</feature>
<name>A0A813NFV8_ADIRI</name>
<gene>
    <name evidence="3" type="ORF">EDS130_LOCUS1431</name>
</gene>
<dbReference type="PANTHER" id="PTHR42071:SF1">
    <property type="entry name" value="GLOBIN-SENSOR DOMAIN-CONTAINING PROTEIN"/>
    <property type="match status" value="1"/>
</dbReference>